<organism evidence="2 3">
    <name type="scientific">Acetitomaculum ruminis DSM 5522</name>
    <dbReference type="NCBI Taxonomy" id="1120918"/>
    <lineage>
        <taxon>Bacteria</taxon>
        <taxon>Bacillati</taxon>
        <taxon>Bacillota</taxon>
        <taxon>Clostridia</taxon>
        <taxon>Lachnospirales</taxon>
        <taxon>Lachnospiraceae</taxon>
        <taxon>Acetitomaculum</taxon>
    </lineage>
</organism>
<keyword evidence="3" id="KW-1185">Reference proteome</keyword>
<name>A0A1I0WWV7_9FIRM</name>
<dbReference type="SUPFAM" id="SSF141371">
    <property type="entry name" value="PilZ domain-like"/>
    <property type="match status" value="1"/>
</dbReference>
<feature type="domain" description="PilZ" evidence="1">
    <location>
        <begin position="4"/>
        <end position="104"/>
    </location>
</feature>
<proteinExistence type="predicted"/>
<dbReference type="STRING" id="1120918.SAMN05216249_10518"/>
<sequence length="119" mass="13940">MSAERRKYKRLPLDVSVQLECISEEEITTEKYLHVETMDISTAGLAFKSSYELNVGTFYDTRIIIWTKEEIHTVLKIIRSQKVDDGFVYGCIFIGLPERESIKIEIYQLLKERDDQESN</sequence>
<dbReference type="RefSeq" id="WP_092871041.1">
    <property type="nucleotide sequence ID" value="NZ_FOJY01000005.1"/>
</dbReference>
<dbReference type="EMBL" id="FOJY01000005">
    <property type="protein sequence ID" value="SFA92650.1"/>
    <property type="molecule type" value="Genomic_DNA"/>
</dbReference>
<gene>
    <name evidence="2" type="ORF">SAMN05216249_10518</name>
</gene>
<dbReference type="Gene3D" id="2.40.10.220">
    <property type="entry name" value="predicted glycosyltransferase like domains"/>
    <property type="match status" value="1"/>
</dbReference>
<evidence type="ECO:0000313" key="2">
    <source>
        <dbReference type="EMBL" id="SFA92650.1"/>
    </source>
</evidence>
<evidence type="ECO:0000259" key="1">
    <source>
        <dbReference type="Pfam" id="PF07238"/>
    </source>
</evidence>
<protein>
    <submittedName>
        <fullName evidence="2">PilZ domain-containing protein</fullName>
    </submittedName>
</protein>
<accession>A0A1I0WWV7</accession>
<dbReference type="Proteomes" id="UP000198838">
    <property type="component" value="Unassembled WGS sequence"/>
</dbReference>
<dbReference type="Pfam" id="PF07238">
    <property type="entry name" value="PilZ"/>
    <property type="match status" value="1"/>
</dbReference>
<evidence type="ECO:0000313" key="3">
    <source>
        <dbReference type="Proteomes" id="UP000198838"/>
    </source>
</evidence>
<dbReference type="GO" id="GO:0035438">
    <property type="term" value="F:cyclic-di-GMP binding"/>
    <property type="evidence" value="ECO:0007669"/>
    <property type="project" value="InterPro"/>
</dbReference>
<dbReference type="AlphaFoldDB" id="A0A1I0WWV7"/>
<dbReference type="InterPro" id="IPR009875">
    <property type="entry name" value="PilZ_domain"/>
</dbReference>
<reference evidence="2 3" key="1">
    <citation type="submission" date="2016-10" db="EMBL/GenBank/DDBJ databases">
        <authorList>
            <person name="de Groot N.N."/>
        </authorList>
    </citation>
    <scope>NUCLEOTIDE SEQUENCE [LARGE SCALE GENOMIC DNA]</scope>
    <source>
        <strain evidence="2 3">DSM 5522</strain>
    </source>
</reference>
<dbReference type="OrthoDB" id="2048971at2"/>